<protein>
    <recommendedName>
        <fullName evidence="5">Glutaredoxin domain-containing protein</fullName>
    </recommendedName>
</protein>
<evidence type="ECO:0000256" key="4">
    <source>
        <dbReference type="ARBA" id="ARBA00023284"/>
    </source>
</evidence>
<evidence type="ECO:0000313" key="7">
    <source>
        <dbReference type="Proteomes" id="UP001234989"/>
    </source>
</evidence>
<dbReference type="InterPro" id="IPR036249">
    <property type="entry name" value="Thioredoxin-like_sf"/>
</dbReference>
<feature type="domain" description="Glutaredoxin" evidence="5">
    <location>
        <begin position="4"/>
        <end position="66"/>
    </location>
</feature>
<comment type="similarity">
    <text evidence="2">Belongs to the glutaredoxin family. CC-type subfamily.</text>
</comment>
<accession>A0AAF0TV13</accession>
<dbReference type="GO" id="GO:0005737">
    <property type="term" value="C:cytoplasm"/>
    <property type="evidence" value="ECO:0007669"/>
    <property type="project" value="UniProtKB-SubCell"/>
</dbReference>
<dbReference type="InterPro" id="IPR002109">
    <property type="entry name" value="Glutaredoxin"/>
</dbReference>
<dbReference type="PROSITE" id="PS51354">
    <property type="entry name" value="GLUTAREDOXIN_2"/>
    <property type="match status" value="1"/>
</dbReference>
<sequence length="91" mass="10404">MERVVIFIKSSYCMSYNIKTLIRNFGANPTVYELEEFPNGMETEKALVELGCKPSVPPLFIGKELVNFFSNYININLYVIHILCFVSSCVL</sequence>
<dbReference type="PANTHER" id="PTHR10168">
    <property type="entry name" value="GLUTAREDOXIN"/>
    <property type="match status" value="1"/>
</dbReference>
<dbReference type="Proteomes" id="UP001234989">
    <property type="component" value="Chromosome 4"/>
</dbReference>
<dbReference type="EMBL" id="CP133615">
    <property type="protein sequence ID" value="WMV26288.1"/>
    <property type="molecule type" value="Genomic_DNA"/>
</dbReference>
<evidence type="ECO:0000259" key="5">
    <source>
        <dbReference type="Pfam" id="PF00462"/>
    </source>
</evidence>
<keyword evidence="4" id="KW-0676">Redox-active center</keyword>
<dbReference type="SUPFAM" id="SSF52833">
    <property type="entry name" value="Thioredoxin-like"/>
    <property type="match status" value="1"/>
</dbReference>
<name>A0AAF0TV13_SOLVR</name>
<dbReference type="Pfam" id="PF00462">
    <property type="entry name" value="Glutaredoxin"/>
    <property type="match status" value="1"/>
</dbReference>
<evidence type="ECO:0000256" key="2">
    <source>
        <dbReference type="ARBA" id="ARBA00007568"/>
    </source>
</evidence>
<evidence type="ECO:0000256" key="3">
    <source>
        <dbReference type="ARBA" id="ARBA00022490"/>
    </source>
</evidence>
<evidence type="ECO:0000313" key="6">
    <source>
        <dbReference type="EMBL" id="WMV26288.1"/>
    </source>
</evidence>
<comment type="subcellular location">
    <subcellularLocation>
        <location evidence="1">Cytoplasm</location>
    </subcellularLocation>
</comment>
<reference evidence="6" key="1">
    <citation type="submission" date="2023-08" db="EMBL/GenBank/DDBJ databases">
        <title>A de novo genome assembly of Solanum verrucosum Schlechtendal, a Mexican diploid species geographically isolated from the other diploid A-genome species in potato relatives.</title>
        <authorList>
            <person name="Hosaka K."/>
        </authorList>
    </citation>
    <scope>NUCLEOTIDE SEQUENCE</scope>
    <source>
        <tissue evidence="6">Young leaves</tissue>
    </source>
</reference>
<gene>
    <name evidence="6" type="ORF">MTR67_019673</name>
</gene>
<keyword evidence="7" id="KW-1185">Reference proteome</keyword>
<proteinExistence type="inferred from homology"/>
<dbReference type="InterPro" id="IPR011905">
    <property type="entry name" value="GlrX-like_pln_2"/>
</dbReference>
<dbReference type="AlphaFoldDB" id="A0AAF0TV13"/>
<organism evidence="6 7">
    <name type="scientific">Solanum verrucosum</name>
    <dbReference type="NCBI Taxonomy" id="315347"/>
    <lineage>
        <taxon>Eukaryota</taxon>
        <taxon>Viridiplantae</taxon>
        <taxon>Streptophyta</taxon>
        <taxon>Embryophyta</taxon>
        <taxon>Tracheophyta</taxon>
        <taxon>Spermatophyta</taxon>
        <taxon>Magnoliopsida</taxon>
        <taxon>eudicotyledons</taxon>
        <taxon>Gunneridae</taxon>
        <taxon>Pentapetalae</taxon>
        <taxon>asterids</taxon>
        <taxon>lamiids</taxon>
        <taxon>Solanales</taxon>
        <taxon>Solanaceae</taxon>
        <taxon>Solanoideae</taxon>
        <taxon>Solaneae</taxon>
        <taxon>Solanum</taxon>
    </lineage>
</organism>
<keyword evidence="3" id="KW-0963">Cytoplasm</keyword>
<evidence type="ECO:0000256" key="1">
    <source>
        <dbReference type="ARBA" id="ARBA00004496"/>
    </source>
</evidence>
<dbReference type="Gene3D" id="3.40.30.10">
    <property type="entry name" value="Glutaredoxin"/>
    <property type="match status" value="1"/>
</dbReference>